<organism evidence="1 2">
    <name type="scientific">Cardiocondyla obscurior</name>
    <dbReference type="NCBI Taxonomy" id="286306"/>
    <lineage>
        <taxon>Eukaryota</taxon>
        <taxon>Metazoa</taxon>
        <taxon>Ecdysozoa</taxon>
        <taxon>Arthropoda</taxon>
        <taxon>Hexapoda</taxon>
        <taxon>Insecta</taxon>
        <taxon>Pterygota</taxon>
        <taxon>Neoptera</taxon>
        <taxon>Endopterygota</taxon>
        <taxon>Hymenoptera</taxon>
        <taxon>Apocrita</taxon>
        <taxon>Aculeata</taxon>
        <taxon>Formicoidea</taxon>
        <taxon>Formicidae</taxon>
        <taxon>Myrmicinae</taxon>
        <taxon>Cardiocondyla</taxon>
    </lineage>
</organism>
<dbReference type="Proteomes" id="UP001430953">
    <property type="component" value="Unassembled WGS sequence"/>
</dbReference>
<proteinExistence type="predicted"/>
<gene>
    <name evidence="1" type="ORF">PUN28_014275</name>
</gene>
<protein>
    <submittedName>
        <fullName evidence="1">Uncharacterized protein</fullName>
    </submittedName>
</protein>
<comment type="caution">
    <text evidence="1">The sequence shown here is derived from an EMBL/GenBank/DDBJ whole genome shotgun (WGS) entry which is preliminary data.</text>
</comment>
<dbReference type="AlphaFoldDB" id="A0AAW2EZ89"/>
<name>A0AAW2EZ89_9HYME</name>
<reference evidence="1 2" key="1">
    <citation type="submission" date="2023-03" db="EMBL/GenBank/DDBJ databases">
        <title>High recombination rates correlate with genetic variation in Cardiocondyla obscurior ants.</title>
        <authorList>
            <person name="Errbii M."/>
        </authorList>
    </citation>
    <scope>NUCLEOTIDE SEQUENCE [LARGE SCALE GENOMIC DNA]</scope>
    <source>
        <strain evidence="1">Alpha-2009</strain>
        <tissue evidence="1">Whole body</tissue>
    </source>
</reference>
<evidence type="ECO:0000313" key="2">
    <source>
        <dbReference type="Proteomes" id="UP001430953"/>
    </source>
</evidence>
<accession>A0AAW2EZ89</accession>
<sequence length="37" mass="4416">MHQRKYDWRIGRDLVISLPDIATMRSQPGCREILKCE</sequence>
<keyword evidence="2" id="KW-1185">Reference proteome</keyword>
<evidence type="ECO:0000313" key="1">
    <source>
        <dbReference type="EMBL" id="KAL0109063.1"/>
    </source>
</evidence>
<dbReference type="EMBL" id="JADYXP020000015">
    <property type="protein sequence ID" value="KAL0109063.1"/>
    <property type="molecule type" value="Genomic_DNA"/>
</dbReference>